<dbReference type="InterPro" id="IPR050523">
    <property type="entry name" value="AKR_Detox_Biosynth"/>
</dbReference>
<dbReference type="PRINTS" id="PR00069">
    <property type="entry name" value="ALDKETRDTASE"/>
</dbReference>
<evidence type="ECO:0000313" key="3">
    <source>
        <dbReference type="Proteomes" id="UP000188184"/>
    </source>
</evidence>
<organism evidence="2 3">
    <name type="scientific">Planococcus lenghuensis</name>
    <dbReference type="NCBI Taxonomy" id="2213202"/>
    <lineage>
        <taxon>Bacteria</taxon>
        <taxon>Bacillati</taxon>
        <taxon>Bacillota</taxon>
        <taxon>Bacilli</taxon>
        <taxon>Bacillales</taxon>
        <taxon>Caryophanaceae</taxon>
        <taxon>Planococcus</taxon>
    </lineage>
</organism>
<evidence type="ECO:0000259" key="1">
    <source>
        <dbReference type="Pfam" id="PF00248"/>
    </source>
</evidence>
<gene>
    <name evidence="2" type="ORF">B0X71_03985</name>
</gene>
<dbReference type="InterPro" id="IPR020471">
    <property type="entry name" value="AKR"/>
</dbReference>
<dbReference type="Proteomes" id="UP000188184">
    <property type="component" value="Chromosome"/>
</dbReference>
<dbReference type="OrthoDB" id="9773828at2"/>
<reference evidence="2 3" key="1">
    <citation type="submission" date="2017-02" db="EMBL/GenBank/DDBJ databases">
        <title>The complete genomic sequence of a novel cold adapted crude oil-degrading bacterium Planococcus qaidamina Y42.</title>
        <authorList>
            <person name="Yang R."/>
        </authorList>
    </citation>
    <scope>NUCLEOTIDE SEQUENCE [LARGE SCALE GENOMIC DNA]</scope>
    <source>
        <strain evidence="2 3">Y42</strain>
    </source>
</reference>
<dbReference type="PANTHER" id="PTHR43364">
    <property type="entry name" value="NADH-SPECIFIC METHYLGLYOXAL REDUCTASE-RELATED"/>
    <property type="match status" value="1"/>
</dbReference>
<dbReference type="EMBL" id="CP019640">
    <property type="protein sequence ID" value="AQQ52352.1"/>
    <property type="molecule type" value="Genomic_DNA"/>
</dbReference>
<dbReference type="InterPro" id="IPR036812">
    <property type="entry name" value="NAD(P)_OxRdtase_dom_sf"/>
</dbReference>
<dbReference type="InterPro" id="IPR023210">
    <property type="entry name" value="NADP_OxRdtase_dom"/>
</dbReference>
<feature type="domain" description="NADP-dependent oxidoreductase" evidence="1">
    <location>
        <begin position="16"/>
        <end position="296"/>
    </location>
</feature>
<sequence length="305" mass="34197">MKRLKLGTSGLEASDIALGCMGLGQLPVSKAEMVIRNAMDLGVNFFDHADIYAAGASESVFAEALGMTPAVRENMIIQTKAGIRKGYYDFSKEHLMRSANDSLKRLKTDYIDIFMLHRPDMLMEPEEVAEAFHELKTSGKVRHFGVSNHNPMQIELLKKHVGQDLIVNQLQLSVLHTGMMDAGVQVNTRHENSVNRDGSVLDYSRLHDMTVQAWSPFRYGQFEGFFLDNKNMPEINAKLQEIADRYGLSKSAIAVAWILRHPARIQAVVGTMTPERLTAISQASGLELTRQEWYEIYRAAGNDLP</sequence>
<evidence type="ECO:0000313" key="2">
    <source>
        <dbReference type="EMBL" id="AQQ52352.1"/>
    </source>
</evidence>
<dbReference type="Pfam" id="PF00248">
    <property type="entry name" value="Aldo_ket_red"/>
    <property type="match status" value="1"/>
</dbReference>
<dbReference type="KEGG" id="pmar:B0X71_03985"/>
<dbReference type="Gene3D" id="3.20.20.100">
    <property type="entry name" value="NADP-dependent oxidoreductase domain"/>
    <property type="match status" value="1"/>
</dbReference>
<dbReference type="PANTHER" id="PTHR43364:SF1">
    <property type="entry name" value="OXIDOREDUCTASE YDHF"/>
    <property type="match status" value="1"/>
</dbReference>
<dbReference type="SUPFAM" id="SSF51430">
    <property type="entry name" value="NAD(P)-linked oxidoreductase"/>
    <property type="match status" value="1"/>
</dbReference>
<dbReference type="GO" id="GO:0016491">
    <property type="term" value="F:oxidoreductase activity"/>
    <property type="evidence" value="ECO:0007669"/>
    <property type="project" value="InterPro"/>
</dbReference>
<name>A0A1Q2KXF5_9BACL</name>
<keyword evidence="3" id="KW-1185">Reference proteome</keyword>
<dbReference type="CDD" id="cd19092">
    <property type="entry name" value="AKR_BsYcsN_EcYdhF-like"/>
    <property type="match status" value="1"/>
</dbReference>
<dbReference type="GO" id="GO:0005829">
    <property type="term" value="C:cytosol"/>
    <property type="evidence" value="ECO:0007669"/>
    <property type="project" value="TreeGrafter"/>
</dbReference>
<proteinExistence type="predicted"/>
<dbReference type="RefSeq" id="WP_077588234.1">
    <property type="nucleotide sequence ID" value="NZ_CP019640.1"/>
</dbReference>
<dbReference type="AlphaFoldDB" id="A0A1Q2KXF5"/>
<accession>A0A1Q2KXF5</accession>
<protein>
    <submittedName>
        <fullName evidence="2">Aldo/keto reductase</fullName>
    </submittedName>
</protein>